<dbReference type="GO" id="GO:0071897">
    <property type="term" value="P:DNA biosynthetic process"/>
    <property type="evidence" value="ECO:0007669"/>
    <property type="project" value="UniProtKB-ARBA"/>
</dbReference>
<name>A0A4Y2Q4I5_ARAVE</name>
<feature type="domain" description="Reverse transcriptase" evidence="1">
    <location>
        <begin position="173"/>
        <end position="385"/>
    </location>
</feature>
<reference evidence="2 3" key="1">
    <citation type="journal article" date="2019" name="Sci. Rep.">
        <title>Orb-weaving spider Araneus ventricosus genome elucidates the spidroin gene catalogue.</title>
        <authorList>
            <person name="Kono N."/>
            <person name="Nakamura H."/>
            <person name="Ohtoshi R."/>
            <person name="Moran D.A.P."/>
            <person name="Shinohara A."/>
            <person name="Yoshida Y."/>
            <person name="Fujiwara M."/>
            <person name="Mori M."/>
            <person name="Tomita M."/>
            <person name="Arakawa K."/>
        </authorList>
    </citation>
    <scope>NUCLEOTIDE SEQUENCE [LARGE SCALE GENOMIC DNA]</scope>
</reference>
<dbReference type="OrthoDB" id="1938551at2759"/>
<organism evidence="2 3">
    <name type="scientific">Araneus ventricosus</name>
    <name type="common">Orbweaver spider</name>
    <name type="synonym">Epeira ventricosa</name>
    <dbReference type="NCBI Taxonomy" id="182803"/>
    <lineage>
        <taxon>Eukaryota</taxon>
        <taxon>Metazoa</taxon>
        <taxon>Ecdysozoa</taxon>
        <taxon>Arthropoda</taxon>
        <taxon>Chelicerata</taxon>
        <taxon>Arachnida</taxon>
        <taxon>Araneae</taxon>
        <taxon>Araneomorphae</taxon>
        <taxon>Entelegynae</taxon>
        <taxon>Araneoidea</taxon>
        <taxon>Araneidae</taxon>
        <taxon>Araneus</taxon>
    </lineage>
</organism>
<evidence type="ECO:0000259" key="1">
    <source>
        <dbReference type="PROSITE" id="PS50878"/>
    </source>
</evidence>
<evidence type="ECO:0000313" key="2">
    <source>
        <dbReference type="EMBL" id="GBN58469.1"/>
    </source>
</evidence>
<comment type="caution">
    <text evidence="2">The sequence shown here is derived from an EMBL/GenBank/DDBJ whole genome shotgun (WGS) entry which is preliminary data.</text>
</comment>
<dbReference type="Proteomes" id="UP000499080">
    <property type="component" value="Unassembled WGS sequence"/>
</dbReference>
<proteinExistence type="predicted"/>
<keyword evidence="3" id="KW-1185">Reference proteome</keyword>
<dbReference type="CDD" id="cd01650">
    <property type="entry name" value="RT_nLTR_like"/>
    <property type="match status" value="1"/>
</dbReference>
<dbReference type="SUPFAM" id="SSF56672">
    <property type="entry name" value="DNA/RNA polymerases"/>
    <property type="match status" value="1"/>
</dbReference>
<protein>
    <recommendedName>
        <fullName evidence="1">Reverse transcriptase domain-containing protein</fullName>
    </recommendedName>
</protein>
<dbReference type="PANTHER" id="PTHR19446">
    <property type="entry name" value="REVERSE TRANSCRIPTASES"/>
    <property type="match status" value="1"/>
</dbReference>
<dbReference type="Pfam" id="PF00078">
    <property type="entry name" value="RVT_1"/>
    <property type="match status" value="1"/>
</dbReference>
<dbReference type="InterPro" id="IPR000477">
    <property type="entry name" value="RT_dom"/>
</dbReference>
<evidence type="ECO:0000313" key="3">
    <source>
        <dbReference type="Proteomes" id="UP000499080"/>
    </source>
</evidence>
<sequence length="385" mass="44377">MLCTKCVRNCKKKFRDTVDALWWTRELEIKRSRVRALRRRFQRTAYDEERLIRKLRFKRELAEYTQSIAIAKDSVKNYGQLCHIYNQDGSITGSFRDSMLIILEYPFPRDCGSILRKQVDLEYKFPLVTVHEIGKIFQDINLTKAPGPDGLCASIIFELFETNKEIFTSTINECINFATFPDTWKQASVALIPKEGKDLSFPSAYRPICLLSTWGKVLDKILSRRLTFELEKAGKFHANQFGFRNGKSTLNVLQFFKDYVFSSKSNNHVTLAISLDMSNAFNSVEWRYVTAALHEDGVPDYLIFSISDFLNNRKIVDVNLQVNFNYGKGVPQGSCLCPVLWLLIADRLLRAMEQYKNCVVTMFADDVLLLASDTASYRFTNSLVN</sequence>
<dbReference type="EMBL" id="BGPR01012936">
    <property type="protein sequence ID" value="GBN58469.1"/>
    <property type="molecule type" value="Genomic_DNA"/>
</dbReference>
<accession>A0A4Y2Q4I5</accession>
<dbReference type="AlphaFoldDB" id="A0A4Y2Q4I5"/>
<dbReference type="PROSITE" id="PS50878">
    <property type="entry name" value="RT_POL"/>
    <property type="match status" value="1"/>
</dbReference>
<gene>
    <name evidence="2" type="primary">R1A1-elementORF2_545</name>
    <name evidence="2" type="ORF">AVEN_187347_1</name>
</gene>
<dbReference type="InterPro" id="IPR043502">
    <property type="entry name" value="DNA/RNA_pol_sf"/>
</dbReference>